<sequence length="254" mass="26646">MSALLHADWPAPRGVHALTTLRHGAGASQAPFDSFNLGNHRSATGDDPEAVARNRASLVDVAGLPSPPHWLQQVHGVDVVRFAAPAGEGQQALVEADAAVTSEAGVVLAILTADCLPVVFASDDGREIGAAHAGWRGLAAGVLEATVAKMLAAPSAVRVWLGPAAGPASYEIGAEVRDPFVTADPGAEAAFVATRAGHWRVDLYALARRRLEAVGIRRDAIHGGDRDTIGEPDAFFSHRRDQRTGRIATLVWMT</sequence>
<gene>
    <name evidence="11" type="primary">pgeF</name>
    <name evidence="11" type="ORF">E2F49_08085</name>
</gene>
<keyword evidence="3" id="KW-0808">Transferase</keyword>
<keyword evidence="4" id="KW-0479">Metal-binding</keyword>
<name>A0A4R5UF23_9GAMM</name>
<dbReference type="GO" id="GO:0005507">
    <property type="term" value="F:copper ion binding"/>
    <property type="evidence" value="ECO:0007669"/>
    <property type="project" value="TreeGrafter"/>
</dbReference>
<comment type="catalytic activity">
    <reaction evidence="1">
        <text>inosine + phosphate = alpha-D-ribose 1-phosphate + hypoxanthine</text>
        <dbReference type="Rhea" id="RHEA:27646"/>
        <dbReference type="ChEBI" id="CHEBI:17368"/>
        <dbReference type="ChEBI" id="CHEBI:17596"/>
        <dbReference type="ChEBI" id="CHEBI:43474"/>
        <dbReference type="ChEBI" id="CHEBI:57720"/>
        <dbReference type="EC" id="2.4.2.1"/>
    </reaction>
    <physiologicalReaction direction="left-to-right" evidence="1">
        <dbReference type="Rhea" id="RHEA:27647"/>
    </physiologicalReaction>
</comment>
<proteinExistence type="inferred from homology"/>
<dbReference type="Proteomes" id="UP000295543">
    <property type="component" value="Unassembled WGS sequence"/>
</dbReference>
<evidence type="ECO:0000256" key="6">
    <source>
        <dbReference type="ARBA" id="ARBA00022833"/>
    </source>
</evidence>
<dbReference type="Gene3D" id="3.60.140.10">
    <property type="entry name" value="CNF1/YfiH-like putative cysteine hydrolases"/>
    <property type="match status" value="1"/>
</dbReference>
<evidence type="ECO:0000256" key="2">
    <source>
        <dbReference type="ARBA" id="ARBA00007353"/>
    </source>
</evidence>
<comment type="caution">
    <text evidence="11">The sequence shown here is derived from an EMBL/GenBank/DDBJ whole genome shotgun (WGS) entry which is preliminary data.</text>
</comment>
<evidence type="ECO:0000313" key="12">
    <source>
        <dbReference type="Proteomes" id="UP000295543"/>
    </source>
</evidence>
<dbReference type="PANTHER" id="PTHR30616:SF2">
    <property type="entry name" value="PURINE NUCLEOSIDE PHOSPHORYLASE LACC1"/>
    <property type="match status" value="1"/>
</dbReference>
<keyword evidence="5" id="KW-0378">Hydrolase</keyword>
<dbReference type="AlphaFoldDB" id="A0A4R5UF23"/>
<dbReference type="GO" id="GO:0016787">
    <property type="term" value="F:hydrolase activity"/>
    <property type="evidence" value="ECO:0007669"/>
    <property type="project" value="UniProtKB-KW"/>
</dbReference>
<evidence type="ECO:0000256" key="4">
    <source>
        <dbReference type="ARBA" id="ARBA00022723"/>
    </source>
</evidence>
<dbReference type="OrthoDB" id="4279at2"/>
<evidence type="ECO:0000256" key="7">
    <source>
        <dbReference type="ARBA" id="ARBA00047989"/>
    </source>
</evidence>
<dbReference type="CDD" id="cd16833">
    <property type="entry name" value="YfiH"/>
    <property type="match status" value="1"/>
</dbReference>
<dbReference type="PANTHER" id="PTHR30616">
    <property type="entry name" value="UNCHARACTERIZED PROTEIN YFIH"/>
    <property type="match status" value="1"/>
</dbReference>
<dbReference type="InterPro" id="IPR011324">
    <property type="entry name" value="Cytotoxic_necrot_fac-like_cat"/>
</dbReference>
<dbReference type="InterPro" id="IPR038371">
    <property type="entry name" value="Cu_polyphenol_OxRdtase_sf"/>
</dbReference>
<evidence type="ECO:0000256" key="1">
    <source>
        <dbReference type="ARBA" id="ARBA00000553"/>
    </source>
</evidence>
<dbReference type="NCBIfam" id="TIGR00726">
    <property type="entry name" value="peptidoglycan editing factor PgeF"/>
    <property type="match status" value="1"/>
</dbReference>
<dbReference type="RefSeq" id="WP_133393324.1">
    <property type="nucleotide sequence ID" value="NZ_SMTG01000002.1"/>
</dbReference>
<accession>A0A4R5UF23</accession>
<dbReference type="EMBL" id="SMTG01000002">
    <property type="protein sequence ID" value="TDK33929.1"/>
    <property type="molecule type" value="Genomic_DNA"/>
</dbReference>
<evidence type="ECO:0000256" key="8">
    <source>
        <dbReference type="ARBA" id="ARBA00048968"/>
    </source>
</evidence>
<keyword evidence="12" id="KW-1185">Reference proteome</keyword>
<dbReference type="GO" id="GO:0017061">
    <property type="term" value="F:S-methyl-5-thioadenosine phosphorylase activity"/>
    <property type="evidence" value="ECO:0007669"/>
    <property type="project" value="UniProtKB-EC"/>
</dbReference>
<comment type="catalytic activity">
    <reaction evidence="8">
        <text>adenosine + phosphate = alpha-D-ribose 1-phosphate + adenine</text>
        <dbReference type="Rhea" id="RHEA:27642"/>
        <dbReference type="ChEBI" id="CHEBI:16335"/>
        <dbReference type="ChEBI" id="CHEBI:16708"/>
        <dbReference type="ChEBI" id="CHEBI:43474"/>
        <dbReference type="ChEBI" id="CHEBI:57720"/>
        <dbReference type="EC" id="2.4.2.1"/>
    </reaction>
    <physiologicalReaction direction="left-to-right" evidence="8">
        <dbReference type="Rhea" id="RHEA:27643"/>
    </physiologicalReaction>
</comment>
<protein>
    <recommendedName>
        <fullName evidence="10">Purine nucleoside phosphorylase</fullName>
    </recommendedName>
</protein>
<evidence type="ECO:0000256" key="3">
    <source>
        <dbReference type="ARBA" id="ARBA00022679"/>
    </source>
</evidence>
<comment type="similarity">
    <text evidence="2 10">Belongs to the purine nucleoside phosphorylase YfiH/LACC1 family.</text>
</comment>
<comment type="catalytic activity">
    <reaction evidence="7">
        <text>adenosine + H2O + H(+) = inosine + NH4(+)</text>
        <dbReference type="Rhea" id="RHEA:24408"/>
        <dbReference type="ChEBI" id="CHEBI:15377"/>
        <dbReference type="ChEBI" id="CHEBI:15378"/>
        <dbReference type="ChEBI" id="CHEBI:16335"/>
        <dbReference type="ChEBI" id="CHEBI:17596"/>
        <dbReference type="ChEBI" id="CHEBI:28938"/>
        <dbReference type="EC" id="3.5.4.4"/>
    </reaction>
    <physiologicalReaction direction="left-to-right" evidence="7">
        <dbReference type="Rhea" id="RHEA:24409"/>
    </physiologicalReaction>
</comment>
<dbReference type="Pfam" id="PF02578">
    <property type="entry name" value="Cu-oxidase_4"/>
    <property type="match status" value="1"/>
</dbReference>
<evidence type="ECO:0000256" key="5">
    <source>
        <dbReference type="ARBA" id="ARBA00022801"/>
    </source>
</evidence>
<reference evidence="11 12" key="1">
    <citation type="submission" date="2019-03" db="EMBL/GenBank/DDBJ databases">
        <title>Luteimonas zhaokaii sp.nov., isolated from the rectal contents of Plateau pika in Yushu, Qinghai Province, China.</title>
        <authorList>
            <person name="Zhang G."/>
        </authorList>
    </citation>
    <scope>NUCLEOTIDE SEQUENCE [LARGE SCALE GENOMIC DNA]</scope>
    <source>
        <strain evidence="11 12">THG-MD21</strain>
    </source>
</reference>
<dbReference type="InterPro" id="IPR003730">
    <property type="entry name" value="Cu_polyphenol_OxRdtase"/>
</dbReference>
<evidence type="ECO:0000313" key="11">
    <source>
        <dbReference type="EMBL" id="TDK33929.1"/>
    </source>
</evidence>
<keyword evidence="6" id="KW-0862">Zinc</keyword>
<evidence type="ECO:0000256" key="10">
    <source>
        <dbReference type="RuleBase" id="RU361274"/>
    </source>
</evidence>
<organism evidence="11 12">
    <name type="scientific">Luteimonas terrae</name>
    <dbReference type="NCBI Taxonomy" id="1530191"/>
    <lineage>
        <taxon>Bacteria</taxon>
        <taxon>Pseudomonadati</taxon>
        <taxon>Pseudomonadota</taxon>
        <taxon>Gammaproteobacteria</taxon>
        <taxon>Lysobacterales</taxon>
        <taxon>Lysobacteraceae</taxon>
        <taxon>Luteimonas</taxon>
    </lineage>
</organism>
<evidence type="ECO:0000256" key="9">
    <source>
        <dbReference type="ARBA" id="ARBA00049893"/>
    </source>
</evidence>
<comment type="catalytic activity">
    <reaction evidence="9">
        <text>S-methyl-5'-thioadenosine + phosphate = 5-(methylsulfanyl)-alpha-D-ribose 1-phosphate + adenine</text>
        <dbReference type="Rhea" id="RHEA:11852"/>
        <dbReference type="ChEBI" id="CHEBI:16708"/>
        <dbReference type="ChEBI" id="CHEBI:17509"/>
        <dbReference type="ChEBI" id="CHEBI:43474"/>
        <dbReference type="ChEBI" id="CHEBI:58533"/>
        <dbReference type="EC" id="2.4.2.28"/>
    </reaction>
    <physiologicalReaction direction="left-to-right" evidence="9">
        <dbReference type="Rhea" id="RHEA:11853"/>
    </physiologicalReaction>
</comment>
<dbReference type="SUPFAM" id="SSF64438">
    <property type="entry name" value="CNF1/YfiH-like putative cysteine hydrolases"/>
    <property type="match status" value="1"/>
</dbReference>